<organism evidence="2">
    <name type="scientific">Panicum hallii</name>
    <dbReference type="NCBI Taxonomy" id="206008"/>
    <lineage>
        <taxon>Eukaryota</taxon>
        <taxon>Viridiplantae</taxon>
        <taxon>Streptophyta</taxon>
        <taxon>Embryophyta</taxon>
        <taxon>Tracheophyta</taxon>
        <taxon>Spermatophyta</taxon>
        <taxon>Magnoliopsida</taxon>
        <taxon>Liliopsida</taxon>
        <taxon>Poales</taxon>
        <taxon>Poaceae</taxon>
        <taxon>PACMAD clade</taxon>
        <taxon>Panicoideae</taxon>
        <taxon>Panicodae</taxon>
        <taxon>Paniceae</taxon>
        <taxon>Panicinae</taxon>
        <taxon>Panicum</taxon>
        <taxon>Panicum sect. Panicum</taxon>
    </lineage>
</organism>
<reference evidence="2" key="1">
    <citation type="submission" date="2018-04" db="EMBL/GenBank/DDBJ databases">
        <title>WGS assembly of Panicum hallii.</title>
        <authorList>
            <person name="Lovell J."/>
            <person name="Jenkins J."/>
            <person name="Lowry D."/>
            <person name="Mamidi S."/>
            <person name="Sreedasyam A."/>
            <person name="Weng X."/>
            <person name="Barry K."/>
            <person name="Bonette J."/>
            <person name="Campitelli B."/>
            <person name="Daum C."/>
            <person name="Gordon S."/>
            <person name="Gould B."/>
            <person name="Lipzen A."/>
            <person name="Macqueen A."/>
            <person name="Palacio-Mejia J."/>
            <person name="Plott C."/>
            <person name="Shakirov E."/>
            <person name="Shu S."/>
            <person name="Yoshinaga Y."/>
            <person name="Zane M."/>
            <person name="Rokhsar D."/>
            <person name="Grimwood J."/>
            <person name="Schmutz J."/>
            <person name="Juenger T."/>
        </authorList>
    </citation>
    <scope>NUCLEOTIDE SEQUENCE [LARGE SCALE GENOMIC DNA]</scope>
    <source>
        <strain evidence="2">FIL2</strain>
    </source>
</reference>
<dbReference type="EMBL" id="CM008049">
    <property type="protein sequence ID" value="PVH47946.1"/>
    <property type="molecule type" value="Genomic_DNA"/>
</dbReference>
<name>A0A2T8JDE9_9POAL</name>
<sequence>MLPPPHRAPPAPRTAAEPLPRAPVLPPCSWHCRLLLGAHKVFGVLPLRVCCFPVLWVFSVCVSVAVWLIVELGSRLRPSLGCFYWTSRPSLDEDSSASALAACDRGQLYLAAWQMFRAVVVQVMVIFHHAGFREQLRARQLLSSRRRRKRRSSRVVIQMIGTLLLQRQQQKGELSVVESQQLFRSVTGPAHPSLLRGPPPPPLRRSSRPHCQPVATPTPPAATARSGRKRPRAEPQKQQQPRQRQ</sequence>
<gene>
    <name evidence="2" type="ORF">PAHAL_4G195700</name>
</gene>
<evidence type="ECO:0000256" key="1">
    <source>
        <dbReference type="SAM" id="MobiDB-lite"/>
    </source>
</evidence>
<protein>
    <submittedName>
        <fullName evidence="2">Uncharacterized protein</fullName>
    </submittedName>
</protein>
<dbReference type="Proteomes" id="UP000243499">
    <property type="component" value="Chromosome 4"/>
</dbReference>
<feature type="region of interest" description="Disordered" evidence="1">
    <location>
        <begin position="187"/>
        <end position="245"/>
    </location>
</feature>
<dbReference type="AlphaFoldDB" id="A0A2T8JDE9"/>
<dbReference type="Gramene" id="PVH47946">
    <property type="protein sequence ID" value="PVH47946"/>
    <property type="gene ID" value="PAHAL_4G195700"/>
</dbReference>
<evidence type="ECO:0000313" key="2">
    <source>
        <dbReference type="EMBL" id="PVH47946.1"/>
    </source>
</evidence>
<accession>A0A2T8JDE9</accession>
<feature type="compositionally biased region" description="Low complexity" evidence="1">
    <location>
        <begin position="236"/>
        <end position="245"/>
    </location>
</feature>
<proteinExistence type="predicted"/>